<evidence type="ECO:0000313" key="1">
    <source>
        <dbReference type="EMBL" id="KIK32330.1"/>
    </source>
</evidence>
<accession>A0A0C9Z4G6</accession>
<name>A0A0C9Z4G6_9AGAM</name>
<dbReference type="STRING" id="930992.A0A0C9Z4G6"/>
<evidence type="ECO:0000313" key="2">
    <source>
        <dbReference type="Proteomes" id="UP000054485"/>
    </source>
</evidence>
<sequence>MDTLALRTDAGHRLLARYRRMQNSRDLDQSIEHFKHASDHCPMDHPCRSAALFNLANVEFLSCQAEGRHLDLDIPISLFQDALDLRPSDHPDRAITQLHLGIAMLSRFAKRGFQTDAGAAEELLNEVLDVCHANSHIHRAALLAIETSALHPAASTDAHDLGQEWPAASMLPLSPDQLADQAKWCLRTDDPHVLDKVISLHYDALEYYNAMHPCRGQLLVNLSIILSIRFERRGNAEDLDQSIALAREALALCPVGHPYRSSSLNNLAVQLSIRFDHRGNAEDLDQAIALQREALASRPVALALHPVGHTDRSKSLNNLANQLSTRFDHRGNAEDLTESRENLRSALNLLTQHDPLRLTVHASLATVYLSFHRSGLDSTGPGEDTDSLNAAMHHFRTAANVVPGGLLGRLRASLRWVRHADQHRHSTELEAYGTSMQLMDAYMSATASVSSRHSAMKDFPRTLAVDAASCALRSGDVCRAVELLEQGRTIIWTQMTRLRTPLDTLQTHSEHAAALMKRFRDLSSLLDRPPASHADGTQSVDVEAADVRYRRLVEDWNGAVEEIRKIEGFSRFLLPPV</sequence>
<dbReference type="EMBL" id="KN836288">
    <property type="protein sequence ID" value="KIK32330.1"/>
    <property type="molecule type" value="Genomic_DNA"/>
</dbReference>
<keyword evidence="2" id="KW-1185">Reference proteome</keyword>
<reference evidence="1 2" key="1">
    <citation type="submission" date="2014-04" db="EMBL/GenBank/DDBJ databases">
        <authorList>
            <consortium name="DOE Joint Genome Institute"/>
            <person name="Kuo A."/>
            <person name="Ruytinx J."/>
            <person name="Rineau F."/>
            <person name="Colpaert J."/>
            <person name="Kohler A."/>
            <person name="Nagy L.G."/>
            <person name="Floudas D."/>
            <person name="Copeland A."/>
            <person name="Barry K.W."/>
            <person name="Cichocki N."/>
            <person name="Veneault-Fourrey C."/>
            <person name="LaButti K."/>
            <person name="Lindquist E.A."/>
            <person name="Lipzen A."/>
            <person name="Lundell T."/>
            <person name="Morin E."/>
            <person name="Murat C."/>
            <person name="Sun H."/>
            <person name="Tunlid A."/>
            <person name="Henrissat B."/>
            <person name="Grigoriev I.V."/>
            <person name="Hibbett D.S."/>
            <person name="Martin F."/>
            <person name="Nordberg H.P."/>
            <person name="Cantor M.N."/>
            <person name="Hua S.X."/>
        </authorList>
    </citation>
    <scope>NUCLEOTIDE SEQUENCE [LARGE SCALE GENOMIC DNA]</scope>
    <source>
        <strain evidence="1 2">UH-Slu-Lm8-n1</strain>
    </source>
</reference>
<reference evidence="2" key="2">
    <citation type="submission" date="2015-01" db="EMBL/GenBank/DDBJ databases">
        <title>Evolutionary Origins and Diversification of the Mycorrhizal Mutualists.</title>
        <authorList>
            <consortium name="DOE Joint Genome Institute"/>
            <consortium name="Mycorrhizal Genomics Consortium"/>
            <person name="Kohler A."/>
            <person name="Kuo A."/>
            <person name="Nagy L.G."/>
            <person name="Floudas D."/>
            <person name="Copeland A."/>
            <person name="Barry K.W."/>
            <person name="Cichocki N."/>
            <person name="Veneault-Fourrey C."/>
            <person name="LaButti K."/>
            <person name="Lindquist E.A."/>
            <person name="Lipzen A."/>
            <person name="Lundell T."/>
            <person name="Morin E."/>
            <person name="Murat C."/>
            <person name="Riley R."/>
            <person name="Ohm R."/>
            <person name="Sun H."/>
            <person name="Tunlid A."/>
            <person name="Henrissat B."/>
            <person name="Grigoriev I.V."/>
            <person name="Hibbett D.S."/>
            <person name="Martin F."/>
        </authorList>
    </citation>
    <scope>NUCLEOTIDE SEQUENCE [LARGE SCALE GENOMIC DNA]</scope>
    <source>
        <strain evidence="2">UH-Slu-Lm8-n1</strain>
    </source>
</reference>
<dbReference type="Gene3D" id="1.25.40.10">
    <property type="entry name" value="Tetratricopeptide repeat domain"/>
    <property type="match status" value="2"/>
</dbReference>
<proteinExistence type="predicted"/>
<dbReference type="InterPro" id="IPR011990">
    <property type="entry name" value="TPR-like_helical_dom_sf"/>
</dbReference>
<gene>
    <name evidence="1" type="ORF">CY34DRAFT_101755</name>
</gene>
<dbReference type="AlphaFoldDB" id="A0A0C9Z4G6"/>
<dbReference type="Proteomes" id="UP000054485">
    <property type="component" value="Unassembled WGS sequence"/>
</dbReference>
<dbReference type="OrthoDB" id="9991317at2759"/>
<dbReference type="HOGENOM" id="CLU_024705_0_0_1"/>
<feature type="non-terminal residue" evidence="1">
    <location>
        <position position="577"/>
    </location>
</feature>
<protein>
    <submittedName>
        <fullName evidence="1">Uncharacterized protein</fullName>
    </submittedName>
</protein>
<organism evidence="1 2">
    <name type="scientific">Suillus luteus UH-Slu-Lm8-n1</name>
    <dbReference type="NCBI Taxonomy" id="930992"/>
    <lineage>
        <taxon>Eukaryota</taxon>
        <taxon>Fungi</taxon>
        <taxon>Dikarya</taxon>
        <taxon>Basidiomycota</taxon>
        <taxon>Agaricomycotina</taxon>
        <taxon>Agaricomycetes</taxon>
        <taxon>Agaricomycetidae</taxon>
        <taxon>Boletales</taxon>
        <taxon>Suillineae</taxon>
        <taxon>Suillaceae</taxon>
        <taxon>Suillus</taxon>
    </lineage>
</organism>
<dbReference type="InParanoid" id="A0A0C9Z4G6"/>